<feature type="compositionally biased region" description="Low complexity" evidence="10">
    <location>
        <begin position="588"/>
        <end position="601"/>
    </location>
</feature>
<reference evidence="13 14" key="1">
    <citation type="submission" date="2021-04" db="EMBL/GenBank/DDBJ databases">
        <authorList>
            <person name="De Guttry C."/>
            <person name="Zahm M."/>
            <person name="Klopp C."/>
            <person name="Cabau C."/>
            <person name="Louis A."/>
            <person name="Berthelot C."/>
            <person name="Parey E."/>
            <person name="Roest Crollius H."/>
            <person name="Montfort J."/>
            <person name="Robinson-Rechavi M."/>
            <person name="Bucao C."/>
            <person name="Bouchez O."/>
            <person name="Gislard M."/>
            <person name="Lluch J."/>
            <person name="Milhes M."/>
            <person name="Lampietro C."/>
            <person name="Lopez Roques C."/>
            <person name="Donnadieu C."/>
            <person name="Braasch I."/>
            <person name="Desvignes T."/>
            <person name="Postlethwait J."/>
            <person name="Bobe J."/>
            <person name="Wedekind C."/>
            <person name="Guiguen Y."/>
        </authorList>
    </citation>
    <scope>NUCLEOTIDE SEQUENCE [LARGE SCALE GENOMIC DNA]</scope>
    <source>
        <strain evidence="13">Cs_M1</strain>
        <tissue evidence="13">Blood</tissue>
    </source>
</reference>
<feature type="region of interest" description="Disordered" evidence="10">
    <location>
        <begin position="37"/>
        <end position="77"/>
    </location>
</feature>
<dbReference type="InterPro" id="IPR024783">
    <property type="entry name" value="TORC_N"/>
</dbReference>
<evidence type="ECO:0000256" key="1">
    <source>
        <dbReference type="ARBA" id="ARBA00004123"/>
    </source>
</evidence>
<evidence type="ECO:0000256" key="4">
    <source>
        <dbReference type="ARBA" id="ARBA00022490"/>
    </source>
</evidence>
<keyword evidence="7" id="KW-0010">Activator</keyword>
<dbReference type="GO" id="GO:0051289">
    <property type="term" value="P:protein homotetramerization"/>
    <property type="evidence" value="ECO:0007669"/>
    <property type="project" value="InterPro"/>
</dbReference>
<feature type="region of interest" description="Disordered" evidence="10">
    <location>
        <begin position="446"/>
        <end position="514"/>
    </location>
</feature>
<organism evidence="13 14">
    <name type="scientific">Coregonus suidteri</name>
    <dbReference type="NCBI Taxonomy" id="861788"/>
    <lineage>
        <taxon>Eukaryota</taxon>
        <taxon>Metazoa</taxon>
        <taxon>Chordata</taxon>
        <taxon>Craniata</taxon>
        <taxon>Vertebrata</taxon>
        <taxon>Euteleostomi</taxon>
        <taxon>Actinopterygii</taxon>
        <taxon>Neopterygii</taxon>
        <taxon>Teleostei</taxon>
        <taxon>Protacanthopterygii</taxon>
        <taxon>Salmoniformes</taxon>
        <taxon>Salmonidae</taxon>
        <taxon>Coregoninae</taxon>
        <taxon>Coregonus</taxon>
    </lineage>
</organism>
<feature type="compositionally biased region" description="Basic and acidic residues" evidence="10">
    <location>
        <begin position="37"/>
        <end position="54"/>
    </location>
</feature>
<dbReference type="InterPro" id="IPR024786">
    <property type="entry name" value="TORC"/>
</dbReference>
<evidence type="ECO:0000256" key="7">
    <source>
        <dbReference type="ARBA" id="ARBA00023159"/>
    </source>
</evidence>
<feature type="compositionally biased region" description="Polar residues" evidence="10">
    <location>
        <begin position="500"/>
        <end position="514"/>
    </location>
</feature>
<feature type="domain" description="Transducer of regulated CREB activity N-terminal" evidence="11">
    <location>
        <begin position="75"/>
        <end position="129"/>
    </location>
</feature>
<sequence length="990" mass="110919">MKTEELDILQAKLQQSSFHKQQEELERLRRTIEECEETLRSSKEVQKKAEEKYKGTGNGECGFGQVSGSSSGSNNPRKFSEKIALLTQRQAEDTAAFQEVMMDITSTRIQVQRAQQARSLGTYYGGSLPNVNQIGRITSDVQGQLPCSPDNGCPTRLHPMAEWAQGEGRLSFPVRPNRRHTDNSPYRSVHLSPPPEPSWRRNWSSSSPVDKSPLMHPPITALNRTNSDSALHTSVRNTNTGDHLSPNQQALSSRNRHGVFPYPVPPIEENVLEEGKQLRNTKKCPALPTGIKSRKFPGVNILSSPDQQFSALNVPSALNVSGSLPDLSSLHLPSPQPVGVDPDKPIACSTGHLPGTPSHLGARDDEFPLPGLSLSLQGSYSNPLLQSSHSNPNIQSSLSSHSLPSSLSSTSLNFSLSNPSLQSSPSNQSLQSFLSSSSLSGLSLQSTTSHCSSGIGGSRSCSSSSLSSSPRPTSQTQVPPSRRRTPLSPLVVPTGGDSRWLQSKQFSPVGSPKLSSITQGVLLNTNQLPQESRPPGYRHCQPQHEGPPAVQQPMHRGLPQWQHSLTEGQQQPSQEPKKTPPHQEKFWHQQQQGVHQQQQQQHLHHQQHPQQQLPQTHHLQQVQYHHRQQYQHPNQLYQCQIQQVQTEGQDLDIKQQHQRGSNQCENLQQQRLHQLQEEQHQQQQEHQQQQKQVYQNLPQQQQEKQRQQYQLHQQHPCQQDPHQQQAYQRQPQQHRALRQDELLQQQHQLQQVQLYQQQQQKNGNLQQQQQHEQHQWHLQCAYPPSQSLDLNGKNMSNSQKVATMQMTRKHQTQAQGGSWAHQKVQGQKDQIQSTKISSQMNSFMDNNPDLYNDSSILDQFQHESYMGLHLTPSQTQALSQQLGQLSKEPLWGDSGPQSVVGKDGGVYCGNQVPQMSLHCQNQSSVDCHNILTTDKTAFEDFSGVLPMLGFDADPFALNNPLQIDPLGLEELNMLADGEDTVKGQCSNLLT</sequence>
<comment type="subcellular location">
    <subcellularLocation>
        <location evidence="2">Cytoplasm</location>
    </subcellularLocation>
    <subcellularLocation>
        <location evidence="1">Nucleus</location>
    </subcellularLocation>
</comment>
<keyword evidence="5" id="KW-0597">Phosphoprotein</keyword>
<evidence type="ECO:0000256" key="6">
    <source>
        <dbReference type="ARBA" id="ARBA00023015"/>
    </source>
</evidence>
<comment type="similarity">
    <text evidence="3">Belongs to the TORC family.</text>
</comment>
<feature type="compositionally biased region" description="Polar residues" evidence="10">
    <location>
        <begin position="561"/>
        <end position="574"/>
    </location>
</feature>
<comment type="caution">
    <text evidence="13">The sequence shown here is derived from an EMBL/GenBank/DDBJ whole genome shotgun (WGS) entry which is preliminary data.</text>
</comment>
<keyword evidence="14" id="KW-1185">Reference proteome</keyword>
<dbReference type="PANTHER" id="PTHR13589">
    <property type="entry name" value="CREB-REGULATED TRANSCRIPTION COACTIVATOR"/>
    <property type="match status" value="1"/>
</dbReference>
<feature type="region of interest" description="Disordered" evidence="10">
    <location>
        <begin position="675"/>
        <end position="736"/>
    </location>
</feature>
<dbReference type="Pfam" id="PF12884">
    <property type="entry name" value="TORC_N"/>
    <property type="match status" value="1"/>
</dbReference>
<dbReference type="Proteomes" id="UP001356427">
    <property type="component" value="Unassembled WGS sequence"/>
</dbReference>
<keyword evidence="8" id="KW-0804">Transcription</keyword>
<accession>A0AAN8R7Y6</accession>
<dbReference type="GO" id="GO:0008140">
    <property type="term" value="F:cAMP response element binding protein binding"/>
    <property type="evidence" value="ECO:0007669"/>
    <property type="project" value="InterPro"/>
</dbReference>
<evidence type="ECO:0000256" key="8">
    <source>
        <dbReference type="ARBA" id="ARBA00023163"/>
    </source>
</evidence>
<dbReference type="PANTHER" id="PTHR13589:SF6">
    <property type="entry name" value="CREB-REGULATED TRANSCRIPTION COACTIVATOR 2"/>
    <property type="match status" value="1"/>
</dbReference>
<protein>
    <submittedName>
        <fullName evidence="13">Uncharacterized protein</fullName>
    </submittedName>
</protein>
<dbReference type="GO" id="GO:0005737">
    <property type="term" value="C:cytoplasm"/>
    <property type="evidence" value="ECO:0007669"/>
    <property type="project" value="UniProtKB-SubCell"/>
</dbReference>
<dbReference type="EMBL" id="JAGTTL010000002">
    <property type="protein sequence ID" value="KAK6327498.1"/>
    <property type="molecule type" value="Genomic_DNA"/>
</dbReference>
<dbReference type="Pfam" id="PF12885">
    <property type="entry name" value="TORC_M"/>
    <property type="match status" value="1"/>
</dbReference>
<evidence type="ECO:0000256" key="2">
    <source>
        <dbReference type="ARBA" id="ARBA00004496"/>
    </source>
</evidence>
<feature type="compositionally biased region" description="Basic and acidic residues" evidence="10">
    <location>
        <begin position="575"/>
        <end position="587"/>
    </location>
</feature>
<evidence type="ECO:0000313" key="14">
    <source>
        <dbReference type="Proteomes" id="UP001356427"/>
    </source>
</evidence>
<evidence type="ECO:0000259" key="11">
    <source>
        <dbReference type="Pfam" id="PF12884"/>
    </source>
</evidence>
<gene>
    <name evidence="13" type="ORF">J4Q44_G00031430</name>
</gene>
<proteinExistence type="inferred from homology"/>
<keyword evidence="6" id="KW-0805">Transcription regulation</keyword>
<keyword evidence="4" id="KW-0963">Cytoplasm</keyword>
<evidence type="ECO:0000256" key="5">
    <source>
        <dbReference type="ARBA" id="ARBA00022553"/>
    </source>
</evidence>
<dbReference type="InterPro" id="IPR024784">
    <property type="entry name" value="TORC_M"/>
</dbReference>
<dbReference type="GO" id="GO:0045944">
    <property type="term" value="P:positive regulation of transcription by RNA polymerase II"/>
    <property type="evidence" value="ECO:0007669"/>
    <property type="project" value="TreeGrafter"/>
</dbReference>
<feature type="region of interest" description="Disordered" evidence="10">
    <location>
        <begin position="168"/>
        <end position="216"/>
    </location>
</feature>
<feature type="compositionally biased region" description="Low complexity" evidence="10">
    <location>
        <begin position="608"/>
        <end position="623"/>
    </location>
</feature>
<evidence type="ECO:0000313" key="13">
    <source>
        <dbReference type="EMBL" id="KAK6327498.1"/>
    </source>
</evidence>
<feature type="region of interest" description="Disordered" evidence="10">
    <location>
        <begin position="383"/>
        <end position="402"/>
    </location>
</feature>
<feature type="region of interest" description="Disordered" evidence="10">
    <location>
        <begin position="331"/>
        <end position="366"/>
    </location>
</feature>
<dbReference type="GO" id="GO:0005634">
    <property type="term" value="C:nucleus"/>
    <property type="evidence" value="ECO:0007669"/>
    <property type="project" value="UniProtKB-SubCell"/>
</dbReference>
<evidence type="ECO:0000259" key="12">
    <source>
        <dbReference type="Pfam" id="PF12885"/>
    </source>
</evidence>
<evidence type="ECO:0000256" key="9">
    <source>
        <dbReference type="ARBA" id="ARBA00023242"/>
    </source>
</evidence>
<feature type="compositionally biased region" description="Low complexity" evidence="10">
    <location>
        <begin position="446"/>
        <end position="490"/>
    </location>
</feature>
<feature type="compositionally biased region" description="Low complexity" evidence="10">
    <location>
        <begin position="681"/>
        <end position="734"/>
    </location>
</feature>
<evidence type="ECO:0000256" key="3">
    <source>
        <dbReference type="ARBA" id="ARBA00007167"/>
    </source>
</evidence>
<evidence type="ECO:0000256" key="10">
    <source>
        <dbReference type="SAM" id="MobiDB-lite"/>
    </source>
</evidence>
<keyword evidence="9" id="KW-0539">Nucleus</keyword>
<feature type="domain" description="Transducer of regulated CREB activity middle" evidence="12">
    <location>
        <begin position="224"/>
        <end position="361"/>
    </location>
</feature>
<dbReference type="AlphaFoldDB" id="A0AAN8R7Y6"/>
<name>A0AAN8R7Y6_9TELE</name>
<feature type="region of interest" description="Disordered" evidence="10">
    <location>
        <begin position="527"/>
        <end position="629"/>
    </location>
</feature>